<organism evidence="4 5">
    <name type="scientific">Apatococcus fuscideae</name>
    <dbReference type="NCBI Taxonomy" id="2026836"/>
    <lineage>
        <taxon>Eukaryota</taxon>
        <taxon>Viridiplantae</taxon>
        <taxon>Chlorophyta</taxon>
        <taxon>core chlorophytes</taxon>
        <taxon>Trebouxiophyceae</taxon>
        <taxon>Chlorellales</taxon>
        <taxon>Chlorellaceae</taxon>
        <taxon>Apatococcus</taxon>
    </lineage>
</organism>
<dbReference type="GO" id="GO:0003725">
    <property type="term" value="F:double-stranded RNA binding"/>
    <property type="evidence" value="ECO:0007669"/>
    <property type="project" value="InterPro"/>
</dbReference>
<gene>
    <name evidence="4" type="ORF">WJX84_006519</name>
</gene>
<evidence type="ECO:0000256" key="2">
    <source>
        <dbReference type="SAM" id="MobiDB-lite"/>
    </source>
</evidence>
<dbReference type="EMBL" id="JALJOV010000198">
    <property type="protein sequence ID" value="KAK9866006.1"/>
    <property type="molecule type" value="Genomic_DNA"/>
</dbReference>
<evidence type="ECO:0000313" key="5">
    <source>
        <dbReference type="Proteomes" id="UP001485043"/>
    </source>
</evidence>
<dbReference type="Gene3D" id="3.90.870.10">
    <property type="entry name" value="DHBP synthase"/>
    <property type="match status" value="1"/>
</dbReference>
<dbReference type="SUPFAM" id="SSF55821">
    <property type="entry name" value="YrdC/RibB"/>
    <property type="match status" value="1"/>
</dbReference>
<dbReference type="Pfam" id="PF01300">
    <property type="entry name" value="Sua5_yciO_yrdC"/>
    <property type="match status" value="1"/>
</dbReference>
<comment type="caution">
    <text evidence="4">The sequence shown here is derived from an EMBL/GenBank/DDBJ whole genome shotgun (WGS) entry which is preliminary data.</text>
</comment>
<evidence type="ECO:0000313" key="4">
    <source>
        <dbReference type="EMBL" id="KAK9866006.1"/>
    </source>
</evidence>
<protein>
    <recommendedName>
        <fullName evidence="1">Threonylcarbamoyl-AMP synthase</fullName>
    </recommendedName>
</protein>
<dbReference type="InterPro" id="IPR052532">
    <property type="entry name" value="SUA5_domain"/>
</dbReference>
<feature type="domain" description="YrdC-like" evidence="3">
    <location>
        <begin position="65"/>
        <end position="233"/>
    </location>
</feature>
<name>A0AAW1T8E7_9CHLO</name>
<dbReference type="InterPro" id="IPR006070">
    <property type="entry name" value="Sua5-like_dom"/>
</dbReference>
<dbReference type="InterPro" id="IPR017945">
    <property type="entry name" value="DHBP_synth_RibB-like_a/b_dom"/>
</dbReference>
<dbReference type="Proteomes" id="UP001485043">
    <property type="component" value="Unassembled WGS sequence"/>
</dbReference>
<dbReference type="PANTHER" id="PTHR42828">
    <property type="entry name" value="DHBP SYNTHASE RIBB-LIKE ALPHA/BETA DOMAIN-CONTAINING PROTEIN"/>
    <property type="match status" value="1"/>
</dbReference>
<keyword evidence="5" id="KW-1185">Reference proteome</keyword>
<dbReference type="AlphaFoldDB" id="A0AAW1T8E7"/>
<evidence type="ECO:0000259" key="3">
    <source>
        <dbReference type="PROSITE" id="PS51163"/>
    </source>
</evidence>
<evidence type="ECO:0000256" key="1">
    <source>
        <dbReference type="ARBA" id="ARBA00015492"/>
    </source>
</evidence>
<proteinExistence type="predicted"/>
<sequence length="233" mass="24802">MPFATSASPLASPGNLRAREQNTRGALLITSAKGGKRKKASSGGGGGKRSNDCTIVTVEQDGSDLWRLATVTEQLRQGAVGIIPTDTYPALVCDVNAPTSSLETLYAAKDMSPRKPLSILCRGFQDVTTYTLGFPAPSVAGQEDYFRLARRILPGPYTFILAASKQLPKQVTDYDTGKAKSRKTVGRGIDFIVDAGHQVAMGSTIIDMTSAEPVLIRQGKGASEPFVHETVEV</sequence>
<reference evidence="4 5" key="1">
    <citation type="journal article" date="2024" name="Nat. Commun.">
        <title>Phylogenomics reveals the evolutionary origins of lichenization in chlorophyte algae.</title>
        <authorList>
            <person name="Puginier C."/>
            <person name="Libourel C."/>
            <person name="Otte J."/>
            <person name="Skaloud P."/>
            <person name="Haon M."/>
            <person name="Grisel S."/>
            <person name="Petersen M."/>
            <person name="Berrin J.G."/>
            <person name="Delaux P.M."/>
            <person name="Dal Grande F."/>
            <person name="Keller J."/>
        </authorList>
    </citation>
    <scope>NUCLEOTIDE SEQUENCE [LARGE SCALE GENOMIC DNA]</scope>
    <source>
        <strain evidence="4 5">SAG 2523</strain>
    </source>
</reference>
<feature type="region of interest" description="Disordered" evidence="2">
    <location>
        <begin position="1"/>
        <end position="53"/>
    </location>
</feature>
<accession>A0AAW1T8E7</accession>
<dbReference type="PANTHER" id="PTHR42828:SF3">
    <property type="entry name" value="THREONYLCARBAMOYL-AMP SYNTHASE"/>
    <property type="match status" value="1"/>
</dbReference>
<dbReference type="PROSITE" id="PS51163">
    <property type="entry name" value="YRDC"/>
    <property type="match status" value="1"/>
</dbReference>